<dbReference type="Pfam" id="PF01490">
    <property type="entry name" value="Aa_trans"/>
    <property type="match status" value="1"/>
</dbReference>
<reference evidence="8" key="1">
    <citation type="submission" date="2022-11" db="UniProtKB">
        <authorList>
            <consortium name="WormBaseParasite"/>
        </authorList>
    </citation>
    <scope>IDENTIFICATION</scope>
</reference>
<evidence type="ECO:0000259" key="6">
    <source>
        <dbReference type="Pfam" id="PF01490"/>
    </source>
</evidence>
<evidence type="ECO:0000256" key="3">
    <source>
        <dbReference type="ARBA" id="ARBA00022989"/>
    </source>
</evidence>
<dbReference type="GO" id="GO:0005774">
    <property type="term" value="C:vacuolar membrane"/>
    <property type="evidence" value="ECO:0007669"/>
    <property type="project" value="TreeGrafter"/>
</dbReference>
<evidence type="ECO:0000256" key="1">
    <source>
        <dbReference type="ARBA" id="ARBA00004141"/>
    </source>
</evidence>
<keyword evidence="4 5" id="KW-0472">Membrane</keyword>
<keyword evidence="3 5" id="KW-1133">Transmembrane helix</keyword>
<dbReference type="PANTHER" id="PTHR22950:SF703">
    <property type="entry name" value="AMINO ACID TRANSPORTER TRANSMEMBRANE DOMAIN-CONTAINING PROTEIN"/>
    <property type="match status" value="1"/>
</dbReference>
<dbReference type="WBParaSite" id="Gr19_v10_g14033.t1">
    <property type="protein sequence ID" value="Gr19_v10_g14033.t1"/>
    <property type="gene ID" value="Gr19_v10_g14033"/>
</dbReference>
<name>A0A914H4C3_GLORO</name>
<feature type="transmembrane region" description="Helical" evidence="5">
    <location>
        <begin position="180"/>
        <end position="199"/>
    </location>
</feature>
<dbReference type="InterPro" id="IPR013057">
    <property type="entry name" value="AA_transpt_TM"/>
</dbReference>
<evidence type="ECO:0000313" key="7">
    <source>
        <dbReference type="Proteomes" id="UP000887572"/>
    </source>
</evidence>
<evidence type="ECO:0000256" key="5">
    <source>
        <dbReference type="SAM" id="Phobius"/>
    </source>
</evidence>
<feature type="transmembrane region" description="Helical" evidence="5">
    <location>
        <begin position="149"/>
        <end position="168"/>
    </location>
</feature>
<evidence type="ECO:0000256" key="4">
    <source>
        <dbReference type="ARBA" id="ARBA00023136"/>
    </source>
</evidence>
<sequence length="212" mass="23658">MFKPGLDLGTEESNLLGTQCQGFWRHHHNSLTRFFCGDQLGGDQLEIGSFEAHRNRHGINLFVAAFFIVAQMAGGGIVALPTAIIQSGLVPGLTLNVALTLMTVSTSIMLGKCWVLLRRRWPSIYRERHCHQPYPEMCERSLGKKFRCVANIFVLLNQFSIAVVFLLLSSKNIHQFVKVFTGVDISFCLLIIAIAFLLFPATLLKSPEDFGC</sequence>
<dbReference type="Proteomes" id="UP000887572">
    <property type="component" value="Unplaced"/>
</dbReference>
<keyword evidence="2 5" id="KW-0812">Transmembrane</keyword>
<dbReference type="AlphaFoldDB" id="A0A914H4C3"/>
<proteinExistence type="predicted"/>
<dbReference type="GO" id="GO:0015179">
    <property type="term" value="F:L-amino acid transmembrane transporter activity"/>
    <property type="evidence" value="ECO:0007669"/>
    <property type="project" value="TreeGrafter"/>
</dbReference>
<feature type="transmembrane region" description="Helical" evidence="5">
    <location>
        <begin position="61"/>
        <end position="85"/>
    </location>
</feature>
<organism evidence="7 8">
    <name type="scientific">Globodera rostochiensis</name>
    <name type="common">Golden nematode worm</name>
    <name type="synonym">Heterodera rostochiensis</name>
    <dbReference type="NCBI Taxonomy" id="31243"/>
    <lineage>
        <taxon>Eukaryota</taxon>
        <taxon>Metazoa</taxon>
        <taxon>Ecdysozoa</taxon>
        <taxon>Nematoda</taxon>
        <taxon>Chromadorea</taxon>
        <taxon>Rhabditida</taxon>
        <taxon>Tylenchina</taxon>
        <taxon>Tylenchomorpha</taxon>
        <taxon>Tylenchoidea</taxon>
        <taxon>Heteroderidae</taxon>
        <taxon>Heteroderinae</taxon>
        <taxon>Globodera</taxon>
    </lineage>
</organism>
<evidence type="ECO:0000256" key="2">
    <source>
        <dbReference type="ARBA" id="ARBA00022692"/>
    </source>
</evidence>
<feature type="transmembrane region" description="Helical" evidence="5">
    <location>
        <begin position="97"/>
        <end position="117"/>
    </location>
</feature>
<comment type="subcellular location">
    <subcellularLocation>
        <location evidence="1">Membrane</location>
        <topology evidence="1">Multi-pass membrane protein</topology>
    </subcellularLocation>
</comment>
<evidence type="ECO:0000313" key="8">
    <source>
        <dbReference type="WBParaSite" id="Gr19_v10_g14033.t1"/>
    </source>
</evidence>
<keyword evidence="7" id="KW-1185">Reference proteome</keyword>
<feature type="domain" description="Amino acid transporter transmembrane" evidence="6">
    <location>
        <begin position="58"/>
        <end position="208"/>
    </location>
</feature>
<accession>A0A914H4C3</accession>
<protein>
    <submittedName>
        <fullName evidence="8">Amino acid transporter transmembrane domain-containing protein</fullName>
    </submittedName>
</protein>
<dbReference type="PANTHER" id="PTHR22950">
    <property type="entry name" value="AMINO ACID TRANSPORTER"/>
    <property type="match status" value="1"/>
</dbReference>